<accession>A0ACB7S1S3</accession>
<reference evidence="1" key="1">
    <citation type="submission" date="2020-05" db="EMBL/GenBank/DDBJ databases">
        <title>Large-scale comparative analyses of tick genomes elucidate their genetic diversity and vector capacities.</title>
        <authorList>
            <person name="Jia N."/>
            <person name="Wang J."/>
            <person name="Shi W."/>
            <person name="Du L."/>
            <person name="Sun Y."/>
            <person name="Zhan W."/>
            <person name="Jiang J."/>
            <person name="Wang Q."/>
            <person name="Zhang B."/>
            <person name="Ji P."/>
            <person name="Sakyi L.B."/>
            <person name="Cui X."/>
            <person name="Yuan T."/>
            <person name="Jiang B."/>
            <person name="Yang W."/>
            <person name="Lam T.T.-Y."/>
            <person name="Chang Q."/>
            <person name="Ding S."/>
            <person name="Wang X."/>
            <person name="Zhu J."/>
            <person name="Ruan X."/>
            <person name="Zhao L."/>
            <person name="Wei J."/>
            <person name="Que T."/>
            <person name="Du C."/>
            <person name="Cheng J."/>
            <person name="Dai P."/>
            <person name="Han X."/>
            <person name="Huang E."/>
            <person name="Gao Y."/>
            <person name="Liu J."/>
            <person name="Shao H."/>
            <person name="Ye R."/>
            <person name="Li L."/>
            <person name="Wei W."/>
            <person name="Wang X."/>
            <person name="Wang C."/>
            <person name="Yang T."/>
            <person name="Huo Q."/>
            <person name="Li W."/>
            <person name="Guo W."/>
            <person name="Chen H."/>
            <person name="Zhou L."/>
            <person name="Ni X."/>
            <person name="Tian J."/>
            <person name="Zhou Y."/>
            <person name="Sheng Y."/>
            <person name="Liu T."/>
            <person name="Pan Y."/>
            <person name="Xia L."/>
            <person name="Li J."/>
            <person name="Zhao F."/>
            <person name="Cao W."/>
        </authorList>
    </citation>
    <scope>NUCLEOTIDE SEQUENCE</scope>
    <source>
        <strain evidence="1">Hyas-2018</strain>
    </source>
</reference>
<sequence length="88" mass="9189">MIALPETQRTPDSTTVSGPGSSSKEASRQAKLHSAREEKPRSSSLRWALDQDAPASSGSGGLFQILGRGLRSGSCQGAVCRGRFGNEA</sequence>
<keyword evidence="2" id="KW-1185">Reference proteome</keyword>
<dbReference type="EMBL" id="CM023486">
    <property type="protein sequence ID" value="KAH6928675.1"/>
    <property type="molecule type" value="Genomic_DNA"/>
</dbReference>
<gene>
    <name evidence="1" type="ORF">HPB50_018434</name>
</gene>
<protein>
    <submittedName>
        <fullName evidence="1">Uncharacterized protein</fullName>
    </submittedName>
</protein>
<evidence type="ECO:0000313" key="1">
    <source>
        <dbReference type="EMBL" id="KAH6928675.1"/>
    </source>
</evidence>
<name>A0ACB7S1S3_HYAAI</name>
<proteinExistence type="predicted"/>
<evidence type="ECO:0000313" key="2">
    <source>
        <dbReference type="Proteomes" id="UP000821845"/>
    </source>
</evidence>
<organism evidence="1 2">
    <name type="scientific">Hyalomma asiaticum</name>
    <name type="common">Tick</name>
    <dbReference type="NCBI Taxonomy" id="266040"/>
    <lineage>
        <taxon>Eukaryota</taxon>
        <taxon>Metazoa</taxon>
        <taxon>Ecdysozoa</taxon>
        <taxon>Arthropoda</taxon>
        <taxon>Chelicerata</taxon>
        <taxon>Arachnida</taxon>
        <taxon>Acari</taxon>
        <taxon>Parasitiformes</taxon>
        <taxon>Ixodida</taxon>
        <taxon>Ixodoidea</taxon>
        <taxon>Ixodidae</taxon>
        <taxon>Hyalomminae</taxon>
        <taxon>Hyalomma</taxon>
    </lineage>
</organism>
<comment type="caution">
    <text evidence="1">The sequence shown here is derived from an EMBL/GenBank/DDBJ whole genome shotgun (WGS) entry which is preliminary data.</text>
</comment>
<dbReference type="Proteomes" id="UP000821845">
    <property type="component" value="Chromosome 6"/>
</dbReference>